<sequence length="125" mass="14764">MDIRPIRNHLQSIDETLRRVEESNRNMMKRCEDPSYLEAEKERKAHLKASADRVRQLKARVQKGLRRECKIPIARPNHAEQEGTVDLGKHLQSINERLRGIEEITRNMVKRTEEPKHVHTGKNRK</sequence>
<reference evidence="3" key="1">
    <citation type="submission" date="2016-11" db="UniProtKB">
        <authorList>
            <consortium name="WormBaseParasite"/>
        </authorList>
    </citation>
    <scope>IDENTIFICATION</scope>
</reference>
<evidence type="ECO:0000313" key="2">
    <source>
        <dbReference type="Proteomes" id="UP000095287"/>
    </source>
</evidence>
<keyword evidence="1" id="KW-0175">Coiled coil</keyword>
<evidence type="ECO:0000256" key="1">
    <source>
        <dbReference type="SAM" id="Coils"/>
    </source>
</evidence>
<evidence type="ECO:0000313" key="3">
    <source>
        <dbReference type="WBParaSite" id="L893_g2632.t1"/>
    </source>
</evidence>
<dbReference type="WBParaSite" id="L893_g2632.t1">
    <property type="protein sequence ID" value="L893_g2632.t1"/>
    <property type="gene ID" value="L893_g2632"/>
</dbReference>
<accession>A0A1I7ZGJ8</accession>
<keyword evidence="2" id="KW-1185">Reference proteome</keyword>
<name>A0A1I7ZGJ8_9BILA</name>
<protein>
    <submittedName>
        <fullName evidence="3">Uncharacterized protein</fullName>
    </submittedName>
</protein>
<dbReference type="AlphaFoldDB" id="A0A1I7ZGJ8"/>
<proteinExistence type="predicted"/>
<feature type="coiled-coil region" evidence="1">
    <location>
        <begin position="6"/>
        <end position="57"/>
    </location>
</feature>
<dbReference type="Proteomes" id="UP000095287">
    <property type="component" value="Unplaced"/>
</dbReference>
<organism evidence="2 3">
    <name type="scientific">Steinernema glaseri</name>
    <dbReference type="NCBI Taxonomy" id="37863"/>
    <lineage>
        <taxon>Eukaryota</taxon>
        <taxon>Metazoa</taxon>
        <taxon>Ecdysozoa</taxon>
        <taxon>Nematoda</taxon>
        <taxon>Chromadorea</taxon>
        <taxon>Rhabditida</taxon>
        <taxon>Tylenchina</taxon>
        <taxon>Panagrolaimomorpha</taxon>
        <taxon>Strongyloidoidea</taxon>
        <taxon>Steinernematidae</taxon>
        <taxon>Steinernema</taxon>
    </lineage>
</organism>